<name>A0ABV7X8V3_9SPHN</name>
<evidence type="ECO:0000313" key="3">
    <source>
        <dbReference type="Proteomes" id="UP001595615"/>
    </source>
</evidence>
<reference evidence="3" key="1">
    <citation type="journal article" date="2019" name="Int. J. Syst. Evol. Microbiol.">
        <title>The Global Catalogue of Microorganisms (GCM) 10K type strain sequencing project: providing services to taxonomists for standard genome sequencing and annotation.</title>
        <authorList>
            <consortium name="The Broad Institute Genomics Platform"/>
            <consortium name="The Broad Institute Genome Sequencing Center for Infectious Disease"/>
            <person name="Wu L."/>
            <person name="Ma J."/>
        </authorList>
    </citation>
    <scope>NUCLEOTIDE SEQUENCE [LARGE SCALE GENOMIC DNA]</scope>
    <source>
        <strain evidence="3">KCTC 42644</strain>
    </source>
</reference>
<protein>
    <submittedName>
        <fullName evidence="2">Uncharacterized protein</fullName>
    </submittedName>
</protein>
<evidence type="ECO:0000256" key="1">
    <source>
        <dbReference type="SAM" id="MobiDB-lite"/>
    </source>
</evidence>
<dbReference type="Proteomes" id="UP001595615">
    <property type="component" value="Unassembled WGS sequence"/>
</dbReference>
<feature type="region of interest" description="Disordered" evidence="1">
    <location>
        <begin position="1"/>
        <end position="49"/>
    </location>
</feature>
<feature type="compositionally biased region" description="Basic and acidic residues" evidence="1">
    <location>
        <begin position="39"/>
        <end position="49"/>
    </location>
</feature>
<comment type="caution">
    <text evidence="2">The sequence shown here is derived from an EMBL/GenBank/DDBJ whole genome shotgun (WGS) entry which is preliminary data.</text>
</comment>
<dbReference type="EMBL" id="JBHRXV010000001">
    <property type="protein sequence ID" value="MFC3711089.1"/>
    <property type="molecule type" value="Genomic_DNA"/>
</dbReference>
<sequence>MTGKGTGPSENDRLKPGSTETDPAASKVKSDTPGGSKDAAGDREQDTHS</sequence>
<gene>
    <name evidence="2" type="ORF">ACFOMD_00810</name>
</gene>
<dbReference type="RefSeq" id="WP_380855334.1">
    <property type="nucleotide sequence ID" value="NZ_JBHRXV010000001.1"/>
</dbReference>
<accession>A0ABV7X8V3</accession>
<organism evidence="2 3">
    <name type="scientific">Sphingoaurantiacus capsulatus</name>
    <dbReference type="NCBI Taxonomy" id="1771310"/>
    <lineage>
        <taxon>Bacteria</taxon>
        <taxon>Pseudomonadati</taxon>
        <taxon>Pseudomonadota</taxon>
        <taxon>Alphaproteobacteria</taxon>
        <taxon>Sphingomonadales</taxon>
        <taxon>Sphingosinicellaceae</taxon>
        <taxon>Sphingoaurantiacus</taxon>
    </lineage>
</organism>
<proteinExistence type="predicted"/>
<evidence type="ECO:0000313" key="2">
    <source>
        <dbReference type="EMBL" id="MFC3711089.1"/>
    </source>
</evidence>
<keyword evidence="3" id="KW-1185">Reference proteome</keyword>